<evidence type="ECO:0000256" key="8">
    <source>
        <dbReference type="ARBA" id="ARBA00023204"/>
    </source>
</evidence>
<dbReference type="NCBIfam" id="NF003589">
    <property type="entry name" value="PRK05254.1-2"/>
    <property type="match status" value="1"/>
</dbReference>
<dbReference type="RefSeq" id="WP_204664173.1">
    <property type="nucleotide sequence ID" value="NZ_JAFBDT010000012.1"/>
</dbReference>
<comment type="similarity">
    <text evidence="3 9 11">Belongs to the uracil-DNA glycosylase (UDG) superfamily. UNG family.</text>
</comment>
<dbReference type="NCBIfam" id="TIGR00628">
    <property type="entry name" value="ung"/>
    <property type="match status" value="1"/>
</dbReference>
<dbReference type="PROSITE" id="PS00130">
    <property type="entry name" value="U_DNA_GLYCOSYLASE"/>
    <property type="match status" value="1"/>
</dbReference>
<dbReference type="HAMAP" id="MF_00148">
    <property type="entry name" value="UDG"/>
    <property type="match status" value="1"/>
</dbReference>
<evidence type="ECO:0000256" key="5">
    <source>
        <dbReference type="ARBA" id="ARBA00018429"/>
    </source>
</evidence>
<dbReference type="GO" id="GO:0004844">
    <property type="term" value="F:uracil DNA N-glycosylase activity"/>
    <property type="evidence" value="ECO:0007669"/>
    <property type="project" value="UniProtKB-EC"/>
</dbReference>
<evidence type="ECO:0000256" key="6">
    <source>
        <dbReference type="ARBA" id="ARBA00022763"/>
    </source>
</evidence>
<keyword evidence="13" id="KW-0326">Glycosidase</keyword>
<keyword evidence="6 9" id="KW-0227">DNA damage</keyword>
<evidence type="ECO:0000256" key="10">
    <source>
        <dbReference type="PROSITE-ProRule" id="PRU10072"/>
    </source>
</evidence>
<keyword evidence="14" id="KW-1185">Reference proteome</keyword>
<comment type="function">
    <text evidence="2 9 11">Excises uracil residues from the DNA which can arise as a result of misincorporation of dUMP residues by DNA polymerase or due to deamination of cytosine.</text>
</comment>
<evidence type="ECO:0000313" key="14">
    <source>
        <dbReference type="Proteomes" id="UP000767854"/>
    </source>
</evidence>
<keyword evidence="9" id="KW-0963">Cytoplasm</keyword>
<dbReference type="InterPro" id="IPR002043">
    <property type="entry name" value="UDG_fam1"/>
</dbReference>
<dbReference type="InterPro" id="IPR018085">
    <property type="entry name" value="Ura-DNA_Glyclase_AS"/>
</dbReference>
<dbReference type="Gene3D" id="3.40.470.10">
    <property type="entry name" value="Uracil-DNA glycosylase-like domain"/>
    <property type="match status" value="1"/>
</dbReference>
<evidence type="ECO:0000259" key="12">
    <source>
        <dbReference type="SMART" id="SM00986"/>
    </source>
</evidence>
<dbReference type="SMART" id="SM00986">
    <property type="entry name" value="UDG"/>
    <property type="match status" value="1"/>
</dbReference>
<keyword evidence="8 9" id="KW-0234">DNA repair</keyword>
<comment type="subcellular location">
    <subcellularLocation>
        <location evidence="9">Cytoplasm</location>
    </subcellularLocation>
</comment>
<dbReference type="InterPro" id="IPR036895">
    <property type="entry name" value="Uracil-DNA_glycosylase-like_sf"/>
</dbReference>
<dbReference type="PANTHER" id="PTHR11264:SF0">
    <property type="entry name" value="URACIL-DNA GLYCOSYLASE"/>
    <property type="match status" value="1"/>
</dbReference>
<comment type="caution">
    <text evidence="13">The sequence shown here is derived from an EMBL/GenBank/DDBJ whole genome shotgun (WGS) entry which is preliminary data.</text>
</comment>
<dbReference type="EC" id="3.2.2.27" evidence="4 9"/>
<evidence type="ECO:0000256" key="1">
    <source>
        <dbReference type="ARBA" id="ARBA00001400"/>
    </source>
</evidence>
<proteinExistence type="inferred from homology"/>
<evidence type="ECO:0000313" key="13">
    <source>
        <dbReference type="EMBL" id="MBM7562094.1"/>
    </source>
</evidence>
<evidence type="ECO:0000256" key="9">
    <source>
        <dbReference type="HAMAP-Rule" id="MF_00148"/>
    </source>
</evidence>
<dbReference type="NCBIfam" id="NF003588">
    <property type="entry name" value="PRK05254.1-1"/>
    <property type="match status" value="1"/>
</dbReference>
<sequence length="223" mass="25432">MTHKINSEWMAALSNEFNKSYFKTLMDFVENAYKTKEVFPPKDSVFNALNRPSLKEIKVVILGQDPYHNTNQAHGYAFSVPKNEKIPPSLANIYKELEVDLGCPIPTHGNLLKWVDQGVLLLNTVLTVEAHQAYSHRKKGWEQFTDAIIQILNNQSSPIVFLLWGKPAQEKSKMLNNPNHLILKAPHPSPLSVYRGFWGCRHFSKTNAFLESKGLDPIDWCIC</sequence>
<reference evidence="13 14" key="1">
    <citation type="submission" date="2021-01" db="EMBL/GenBank/DDBJ databases">
        <title>Genomic Encyclopedia of Type Strains, Phase IV (KMG-IV): sequencing the most valuable type-strain genomes for metagenomic binning, comparative biology and taxonomic classification.</title>
        <authorList>
            <person name="Goeker M."/>
        </authorList>
    </citation>
    <scope>NUCLEOTIDE SEQUENCE [LARGE SCALE GENOMIC DNA]</scope>
    <source>
        <strain evidence="13 14">DSM 24436</strain>
    </source>
</reference>
<dbReference type="NCBIfam" id="NF003592">
    <property type="entry name" value="PRK05254.1-5"/>
    <property type="match status" value="1"/>
</dbReference>
<accession>A0ABS2MRS3</accession>
<gene>
    <name evidence="9" type="primary">ung</name>
    <name evidence="13" type="ORF">JOC49_001637</name>
</gene>
<dbReference type="NCBIfam" id="NF003591">
    <property type="entry name" value="PRK05254.1-4"/>
    <property type="match status" value="1"/>
</dbReference>
<dbReference type="EMBL" id="JAFBDT010000012">
    <property type="protein sequence ID" value="MBM7562094.1"/>
    <property type="molecule type" value="Genomic_DNA"/>
</dbReference>
<dbReference type="InterPro" id="IPR005122">
    <property type="entry name" value="Uracil-DNA_glycosylase-like"/>
</dbReference>
<protein>
    <recommendedName>
        <fullName evidence="5 9">Uracil-DNA glycosylase</fullName>
        <shortName evidence="9">UDG</shortName>
        <ecNumber evidence="4 9">3.2.2.27</ecNumber>
    </recommendedName>
</protein>
<dbReference type="CDD" id="cd10027">
    <property type="entry name" value="UDG-F1-like"/>
    <property type="match status" value="1"/>
</dbReference>
<dbReference type="Pfam" id="PF03167">
    <property type="entry name" value="UDG"/>
    <property type="match status" value="1"/>
</dbReference>
<evidence type="ECO:0000256" key="11">
    <source>
        <dbReference type="RuleBase" id="RU003780"/>
    </source>
</evidence>
<dbReference type="PANTHER" id="PTHR11264">
    <property type="entry name" value="URACIL-DNA GLYCOSYLASE"/>
    <property type="match status" value="1"/>
</dbReference>
<evidence type="ECO:0000256" key="3">
    <source>
        <dbReference type="ARBA" id="ARBA00008184"/>
    </source>
</evidence>
<evidence type="ECO:0000256" key="2">
    <source>
        <dbReference type="ARBA" id="ARBA00002631"/>
    </source>
</evidence>
<evidence type="ECO:0000256" key="7">
    <source>
        <dbReference type="ARBA" id="ARBA00022801"/>
    </source>
</evidence>
<dbReference type="SUPFAM" id="SSF52141">
    <property type="entry name" value="Uracil-DNA glycosylase-like"/>
    <property type="match status" value="1"/>
</dbReference>
<comment type="catalytic activity">
    <reaction evidence="1 9 11">
        <text>Hydrolyzes single-stranded DNA or mismatched double-stranded DNA and polynucleotides, releasing free uracil.</text>
        <dbReference type="EC" id="3.2.2.27"/>
    </reaction>
</comment>
<feature type="domain" description="Uracil-DNA glycosylase-like" evidence="12">
    <location>
        <begin position="49"/>
        <end position="210"/>
    </location>
</feature>
<dbReference type="Proteomes" id="UP000767854">
    <property type="component" value="Unassembled WGS sequence"/>
</dbReference>
<evidence type="ECO:0000256" key="4">
    <source>
        <dbReference type="ARBA" id="ARBA00012030"/>
    </source>
</evidence>
<dbReference type="SMART" id="SM00987">
    <property type="entry name" value="UreE_C"/>
    <property type="match status" value="1"/>
</dbReference>
<feature type="active site" description="Proton acceptor" evidence="9 10">
    <location>
        <position position="65"/>
    </location>
</feature>
<organism evidence="13 14">
    <name type="scientific">Fusibacter tunisiensis</name>
    <dbReference type="NCBI Taxonomy" id="1008308"/>
    <lineage>
        <taxon>Bacteria</taxon>
        <taxon>Bacillati</taxon>
        <taxon>Bacillota</taxon>
        <taxon>Clostridia</taxon>
        <taxon>Eubacteriales</taxon>
        <taxon>Eubacteriales Family XII. Incertae Sedis</taxon>
        <taxon>Fusibacter</taxon>
    </lineage>
</organism>
<name>A0ABS2MRS3_9FIRM</name>
<keyword evidence="7 9" id="KW-0378">Hydrolase</keyword>